<dbReference type="eggNOG" id="KOG0143">
    <property type="taxonomic scope" value="Eukaryota"/>
</dbReference>
<dbReference type="Proteomes" id="UP000004995">
    <property type="component" value="Unassembled WGS sequence"/>
</dbReference>
<dbReference type="AlphaFoldDB" id="A0A0Q3VDD4"/>
<sequence>APSRSTRGRCRGLGAHLLELLSEALDLDAGYLEHDAVNLDGDGMAPGRWPASSGRPRTAASTRAYGPTVTPLPEVQQRHGGGVPRLLQLYKDKATRASTPICAGPLQAALI</sequence>
<accession>A0A0Q3VDD4</accession>
<feature type="region of interest" description="Disordered" evidence="1">
    <location>
        <begin position="42"/>
        <end position="80"/>
    </location>
</feature>
<dbReference type="EnsemblPlants" id="KQL13899">
    <property type="protein sequence ID" value="KQL13899"/>
    <property type="gene ID" value="SETIT_024742mg"/>
</dbReference>
<reference evidence="2" key="2">
    <citation type="submission" date="2018-08" db="UniProtKB">
        <authorList>
            <consortium name="EnsemblPlants"/>
        </authorList>
    </citation>
    <scope>IDENTIFICATION</scope>
    <source>
        <strain evidence="2">Yugu1</strain>
    </source>
</reference>
<dbReference type="EMBL" id="AGNK02001494">
    <property type="status" value="NOT_ANNOTATED_CDS"/>
    <property type="molecule type" value="Genomic_DNA"/>
</dbReference>
<protein>
    <submittedName>
        <fullName evidence="2">Uncharacterized protein</fullName>
    </submittedName>
</protein>
<proteinExistence type="predicted"/>
<keyword evidence="3" id="KW-1185">Reference proteome</keyword>
<evidence type="ECO:0000313" key="2">
    <source>
        <dbReference type="EnsemblPlants" id="KQL13899"/>
    </source>
</evidence>
<reference evidence="3" key="1">
    <citation type="journal article" date="2012" name="Nat. Biotechnol.">
        <title>Reference genome sequence of the model plant Setaria.</title>
        <authorList>
            <person name="Bennetzen J.L."/>
            <person name="Schmutz J."/>
            <person name="Wang H."/>
            <person name="Percifield R."/>
            <person name="Hawkins J."/>
            <person name="Pontaroli A.C."/>
            <person name="Estep M."/>
            <person name="Feng L."/>
            <person name="Vaughn J.N."/>
            <person name="Grimwood J."/>
            <person name="Jenkins J."/>
            <person name="Barry K."/>
            <person name="Lindquist E."/>
            <person name="Hellsten U."/>
            <person name="Deshpande S."/>
            <person name="Wang X."/>
            <person name="Wu X."/>
            <person name="Mitros T."/>
            <person name="Triplett J."/>
            <person name="Yang X."/>
            <person name="Ye C.Y."/>
            <person name="Mauro-Herrera M."/>
            <person name="Wang L."/>
            <person name="Li P."/>
            <person name="Sharma M."/>
            <person name="Sharma R."/>
            <person name="Ronald P.C."/>
            <person name="Panaud O."/>
            <person name="Kellogg E.A."/>
            <person name="Brutnell T.P."/>
            <person name="Doust A.N."/>
            <person name="Tuskan G.A."/>
            <person name="Rokhsar D."/>
            <person name="Devos K.M."/>
        </authorList>
    </citation>
    <scope>NUCLEOTIDE SEQUENCE [LARGE SCALE GENOMIC DNA]</scope>
    <source>
        <strain evidence="3">cv. Yugu1</strain>
    </source>
</reference>
<evidence type="ECO:0000313" key="3">
    <source>
        <dbReference type="Proteomes" id="UP000004995"/>
    </source>
</evidence>
<dbReference type="Gramene" id="KQL13899">
    <property type="protein sequence ID" value="KQL13899"/>
    <property type="gene ID" value="SETIT_024742mg"/>
</dbReference>
<name>A0A0Q3VDD4_SETIT</name>
<evidence type="ECO:0000256" key="1">
    <source>
        <dbReference type="SAM" id="MobiDB-lite"/>
    </source>
</evidence>
<dbReference type="InParanoid" id="A0A0Q3VDD4"/>
<organism evidence="2 3">
    <name type="scientific">Setaria italica</name>
    <name type="common">Foxtail millet</name>
    <name type="synonym">Panicum italicum</name>
    <dbReference type="NCBI Taxonomy" id="4555"/>
    <lineage>
        <taxon>Eukaryota</taxon>
        <taxon>Viridiplantae</taxon>
        <taxon>Streptophyta</taxon>
        <taxon>Embryophyta</taxon>
        <taxon>Tracheophyta</taxon>
        <taxon>Spermatophyta</taxon>
        <taxon>Magnoliopsida</taxon>
        <taxon>Liliopsida</taxon>
        <taxon>Poales</taxon>
        <taxon>Poaceae</taxon>
        <taxon>PACMAD clade</taxon>
        <taxon>Panicoideae</taxon>
        <taxon>Panicodae</taxon>
        <taxon>Paniceae</taxon>
        <taxon>Cenchrinae</taxon>
        <taxon>Setaria</taxon>
    </lineage>
</organism>